<evidence type="ECO:0000313" key="1">
    <source>
        <dbReference type="EMBL" id="RDW91975.1"/>
    </source>
</evidence>
<dbReference type="OrthoDB" id="413993at2759"/>
<evidence type="ECO:0000313" key="2">
    <source>
        <dbReference type="Proteomes" id="UP000256328"/>
    </source>
</evidence>
<sequence>MASPTSETLNAGAFPWHLGVYDAHCHPTDTMGTVASISTMKARALTIMATRAQDQELVAQVANAHGLEAPPEGEAREKCVVPCFGWHPWFSYQIYDDVVGPKVLDLDSEAFRIHHYQAALTPKSEDMVFLKSLPPPRSLSEFLQETKKYLEKYPKALVGEIGLDKGFRLPSSWTEDLEGNRDDGLTPGGREGRRLSPYRVQMAHQKAILKAQLNLAGEMDRAVSVHGVQAHGVVFDTLQETWKGHEKEVMSAKERKQLSKVSNIDVEDDIDEPKSKQRPFPPRICLHSYSGPPDTLKQYFHRTVPAEIFFSFSSAINMSTAASAKAIDVIKAMPDDRILVESDLHIAGSDMDDRLEQMCRKICEVKGWNLEQGVTQLGENWHRFIYG</sequence>
<dbReference type="PANTHER" id="PTHR47345">
    <property type="entry name" value="CUT9-INTERACTING PROTEIN SCN1"/>
    <property type="match status" value="1"/>
</dbReference>
<organism evidence="1 2">
    <name type="scientific">Coleophoma crateriformis</name>
    <dbReference type="NCBI Taxonomy" id="565419"/>
    <lineage>
        <taxon>Eukaryota</taxon>
        <taxon>Fungi</taxon>
        <taxon>Dikarya</taxon>
        <taxon>Ascomycota</taxon>
        <taxon>Pezizomycotina</taxon>
        <taxon>Leotiomycetes</taxon>
        <taxon>Helotiales</taxon>
        <taxon>Dermateaceae</taxon>
        <taxon>Coleophoma</taxon>
    </lineage>
</organism>
<dbReference type="Proteomes" id="UP000256328">
    <property type="component" value="Unassembled WGS sequence"/>
</dbReference>
<gene>
    <name evidence="1" type="ORF">BP5796_01369</name>
</gene>
<dbReference type="SUPFAM" id="SSF51556">
    <property type="entry name" value="Metallo-dependent hydrolases"/>
    <property type="match status" value="1"/>
</dbReference>
<dbReference type="AlphaFoldDB" id="A0A3D8T082"/>
<evidence type="ECO:0008006" key="3">
    <source>
        <dbReference type="Google" id="ProtNLM"/>
    </source>
</evidence>
<dbReference type="EMBL" id="PDLN01000002">
    <property type="protein sequence ID" value="RDW91975.1"/>
    <property type="molecule type" value="Genomic_DNA"/>
</dbReference>
<proteinExistence type="predicted"/>
<dbReference type="GO" id="GO:0016788">
    <property type="term" value="F:hydrolase activity, acting on ester bonds"/>
    <property type="evidence" value="ECO:0007669"/>
    <property type="project" value="InterPro"/>
</dbReference>
<comment type="caution">
    <text evidence="1">The sequence shown here is derived from an EMBL/GenBank/DDBJ whole genome shotgun (WGS) entry which is preliminary data.</text>
</comment>
<reference evidence="1 2" key="1">
    <citation type="journal article" date="2018" name="IMA Fungus">
        <title>IMA Genome-F 9: Draft genome sequence of Annulohypoxylon stygium, Aspergillus mulundensis, Berkeleyomyces basicola (syn. Thielaviopsis basicola), Ceratocystis smalleyi, two Cercospora beticola strains, Coleophoma cylindrospora, Fusarium fracticaudum, Phialophora cf. hyalina, and Morchella septimelata.</title>
        <authorList>
            <person name="Wingfield B.D."/>
            <person name="Bills G.F."/>
            <person name="Dong Y."/>
            <person name="Huang W."/>
            <person name="Nel W.J."/>
            <person name="Swalarsk-Parry B.S."/>
            <person name="Vaghefi N."/>
            <person name="Wilken P.M."/>
            <person name="An Z."/>
            <person name="de Beer Z.W."/>
            <person name="De Vos L."/>
            <person name="Chen L."/>
            <person name="Duong T.A."/>
            <person name="Gao Y."/>
            <person name="Hammerbacher A."/>
            <person name="Kikkert J.R."/>
            <person name="Li Y."/>
            <person name="Li H."/>
            <person name="Li K."/>
            <person name="Li Q."/>
            <person name="Liu X."/>
            <person name="Ma X."/>
            <person name="Naidoo K."/>
            <person name="Pethybridge S.J."/>
            <person name="Sun J."/>
            <person name="Steenkamp E.T."/>
            <person name="van der Nest M.A."/>
            <person name="van Wyk S."/>
            <person name="Wingfield M.J."/>
            <person name="Xiong C."/>
            <person name="Yue Q."/>
            <person name="Zhang X."/>
        </authorList>
    </citation>
    <scope>NUCLEOTIDE SEQUENCE [LARGE SCALE GENOMIC DNA]</scope>
    <source>
        <strain evidence="1 2">BP5796</strain>
    </source>
</reference>
<dbReference type="InterPro" id="IPR053044">
    <property type="entry name" value="Metallo-hydrolase/TatD-type"/>
</dbReference>
<dbReference type="Gene3D" id="3.20.20.140">
    <property type="entry name" value="Metal-dependent hydrolases"/>
    <property type="match status" value="1"/>
</dbReference>
<keyword evidence="2" id="KW-1185">Reference proteome</keyword>
<dbReference type="InterPro" id="IPR032466">
    <property type="entry name" value="Metal_Hydrolase"/>
</dbReference>
<protein>
    <recommendedName>
        <fullName evidence="3">Cut9 interacting protein Scn1</fullName>
    </recommendedName>
</protein>
<dbReference type="PANTHER" id="PTHR47345:SF1">
    <property type="entry name" value="CUT9-INTERACTING PROTEIN SCN1"/>
    <property type="match status" value="1"/>
</dbReference>
<name>A0A3D8T082_9HELO</name>
<dbReference type="Pfam" id="PF01026">
    <property type="entry name" value="TatD_DNase"/>
    <property type="match status" value="1"/>
</dbReference>
<dbReference type="InterPro" id="IPR001130">
    <property type="entry name" value="TatD-like"/>
</dbReference>
<accession>A0A3D8T082</accession>